<feature type="transmembrane region" description="Helical" evidence="1">
    <location>
        <begin position="102"/>
        <end position="127"/>
    </location>
</feature>
<evidence type="ECO:0000256" key="1">
    <source>
        <dbReference type="SAM" id="Phobius"/>
    </source>
</evidence>
<sequence>MRRYRELLRIPGVRGLTAAVLLGRVSTSMLNLALLVALTQRHGYASAGLIVMVFAVVNAIAGPVRGRQADRREPHRVLLTMVAAHTVAWVGLVAGLFTNAPVAVLCVATGLLGATIPPAGPVVRGLWPTIIPAEQVTTAYAFDAAVNTATFLTGPMIAGGLLLLMPAQAVVAVTGVVKLSGDLLIALTPALRAKRETKRRGGFLGPLAQPRVRLLLGMVVLDTFCFGCLEVAAVAAASGTGRAGVLTSALALGAVVSGLGYGARTWPGSPGAQLVTLHLGGAAVLVLAGMAGSAALVLVAATYTLYGLVNGPVETLQQLLVGDLTPEGQRIEAFAWVFSVMWAGFGIGTTVAGRLVSDGDPGGALYAAAPAQGVVAIVALAVLSRPHDTETLGPAH</sequence>
<keyword evidence="3" id="KW-1185">Reference proteome</keyword>
<dbReference type="Proteomes" id="UP000294927">
    <property type="component" value="Unassembled WGS sequence"/>
</dbReference>
<feature type="transmembrane region" description="Helical" evidence="1">
    <location>
        <begin position="169"/>
        <end position="191"/>
    </location>
</feature>
<reference evidence="2 3" key="1">
    <citation type="submission" date="2019-03" db="EMBL/GenBank/DDBJ databases">
        <title>Genomic Encyclopedia of Archaeal and Bacterial Type Strains, Phase II (KMG-II): from individual species to whole genera.</title>
        <authorList>
            <person name="Goeker M."/>
        </authorList>
    </citation>
    <scope>NUCLEOTIDE SEQUENCE [LARGE SCALE GENOMIC DNA]</scope>
    <source>
        <strain evidence="2 3">DSM 45499</strain>
    </source>
</reference>
<accession>A0A4R7VX29</accession>
<feature type="transmembrane region" description="Helical" evidence="1">
    <location>
        <begin position="139"/>
        <end position="163"/>
    </location>
</feature>
<dbReference type="RefSeq" id="WP_133903038.1">
    <property type="nucleotide sequence ID" value="NZ_SOCP01000004.1"/>
</dbReference>
<dbReference type="PANTHER" id="PTHR23542">
    <property type="match status" value="1"/>
</dbReference>
<feature type="transmembrane region" description="Helical" evidence="1">
    <location>
        <begin position="76"/>
        <end position="96"/>
    </location>
</feature>
<keyword evidence="1" id="KW-0472">Membrane</keyword>
<dbReference type="GO" id="GO:0022857">
    <property type="term" value="F:transmembrane transporter activity"/>
    <property type="evidence" value="ECO:0007669"/>
    <property type="project" value="InterPro"/>
</dbReference>
<feature type="transmembrane region" description="Helical" evidence="1">
    <location>
        <begin position="212"/>
        <end position="237"/>
    </location>
</feature>
<dbReference type="Pfam" id="PF07690">
    <property type="entry name" value="MFS_1"/>
    <property type="match status" value="1"/>
</dbReference>
<feature type="transmembrane region" description="Helical" evidence="1">
    <location>
        <begin position="12"/>
        <end position="38"/>
    </location>
</feature>
<organism evidence="2 3">
    <name type="scientific">Actinophytocola oryzae</name>
    <dbReference type="NCBI Taxonomy" id="502181"/>
    <lineage>
        <taxon>Bacteria</taxon>
        <taxon>Bacillati</taxon>
        <taxon>Actinomycetota</taxon>
        <taxon>Actinomycetes</taxon>
        <taxon>Pseudonocardiales</taxon>
        <taxon>Pseudonocardiaceae</taxon>
    </lineage>
</organism>
<dbReference type="EMBL" id="SOCP01000004">
    <property type="protein sequence ID" value="TDV54049.1"/>
    <property type="molecule type" value="Genomic_DNA"/>
</dbReference>
<dbReference type="AlphaFoldDB" id="A0A4R7VX29"/>
<evidence type="ECO:0000313" key="2">
    <source>
        <dbReference type="EMBL" id="TDV54049.1"/>
    </source>
</evidence>
<comment type="caution">
    <text evidence="2">The sequence shown here is derived from an EMBL/GenBank/DDBJ whole genome shotgun (WGS) entry which is preliminary data.</text>
</comment>
<dbReference type="InterPro" id="IPR036259">
    <property type="entry name" value="MFS_trans_sf"/>
</dbReference>
<dbReference type="Gene3D" id="1.20.1250.20">
    <property type="entry name" value="MFS general substrate transporter like domains"/>
    <property type="match status" value="1"/>
</dbReference>
<feature type="transmembrane region" description="Helical" evidence="1">
    <location>
        <begin position="364"/>
        <end position="383"/>
    </location>
</feature>
<dbReference type="InterPro" id="IPR011701">
    <property type="entry name" value="MFS"/>
</dbReference>
<feature type="transmembrane region" description="Helical" evidence="1">
    <location>
        <begin position="275"/>
        <end position="306"/>
    </location>
</feature>
<gene>
    <name evidence="2" type="ORF">CLV71_104518</name>
</gene>
<keyword evidence="1" id="KW-0812">Transmembrane</keyword>
<dbReference type="OrthoDB" id="9180256at2"/>
<keyword evidence="1" id="KW-1133">Transmembrane helix</keyword>
<feature type="transmembrane region" description="Helical" evidence="1">
    <location>
        <begin position="44"/>
        <end position="64"/>
    </location>
</feature>
<protein>
    <submittedName>
        <fullName evidence="2">Putative MFS family arabinose efflux permease</fullName>
    </submittedName>
</protein>
<dbReference type="PANTHER" id="PTHR23542:SF1">
    <property type="entry name" value="MAJOR FACILITATOR SUPERFAMILY (MFS) PROFILE DOMAIN-CONTAINING PROTEIN"/>
    <property type="match status" value="1"/>
</dbReference>
<evidence type="ECO:0000313" key="3">
    <source>
        <dbReference type="Proteomes" id="UP000294927"/>
    </source>
</evidence>
<proteinExistence type="predicted"/>
<feature type="transmembrane region" description="Helical" evidence="1">
    <location>
        <begin position="333"/>
        <end position="352"/>
    </location>
</feature>
<name>A0A4R7VX29_9PSEU</name>
<dbReference type="SUPFAM" id="SSF103473">
    <property type="entry name" value="MFS general substrate transporter"/>
    <property type="match status" value="1"/>
</dbReference>
<feature type="transmembrane region" description="Helical" evidence="1">
    <location>
        <begin position="243"/>
        <end position="263"/>
    </location>
</feature>